<sequence length="110" mass="13187">MIRDRGKIKWTSMMLPEHVKMLRDWAEEDSFEKRRELDEQELEMMNEVVTEAVEYGRSVMITHYERERHRLLIGEIHHADSLEGKLRVVDRFGEVHAIRLADIADIRIDE</sequence>
<accession>A0A0J5SWW7</accession>
<gene>
    <name evidence="1" type="ORF">AV649_05765</name>
</gene>
<dbReference type="RefSeq" id="WP_048005960.1">
    <property type="nucleotide sequence ID" value="NZ_CP047095.1"/>
</dbReference>
<protein>
    <submittedName>
        <fullName evidence="1">Uncharacterized protein</fullName>
    </submittedName>
</protein>
<dbReference type="Proteomes" id="UP000076510">
    <property type="component" value="Unassembled WGS sequence"/>
</dbReference>
<dbReference type="OrthoDB" id="1644322at2"/>
<evidence type="ECO:0000313" key="1">
    <source>
        <dbReference type="EMBL" id="KZE45679.1"/>
    </source>
</evidence>
<dbReference type="Pfam" id="PF08863">
    <property type="entry name" value="YolD"/>
    <property type="match status" value="1"/>
</dbReference>
<dbReference type="PANTHER" id="PTHR40051">
    <property type="entry name" value="IG HYPOTHETICAL 15966"/>
    <property type="match status" value="1"/>
</dbReference>
<reference evidence="2" key="1">
    <citation type="submission" date="2016-01" db="EMBL/GenBank/DDBJ databases">
        <title>Whole genome sequencing of Bhargavaea cecembensis T14.</title>
        <authorList>
            <person name="Hong K.W."/>
        </authorList>
    </citation>
    <scope>NUCLEOTIDE SEQUENCE [LARGE SCALE GENOMIC DNA]</scope>
    <source>
        <strain evidence="2">M19</strain>
    </source>
</reference>
<name>A0A0J5SWW7_9BACI</name>
<evidence type="ECO:0000313" key="2">
    <source>
        <dbReference type="Proteomes" id="UP000076510"/>
    </source>
</evidence>
<dbReference type="EMBL" id="LQQY01000034">
    <property type="protein sequence ID" value="KZE45679.1"/>
    <property type="molecule type" value="Genomic_DNA"/>
</dbReference>
<dbReference type="AlphaFoldDB" id="A0A0J5SWW7"/>
<dbReference type="PATRIC" id="fig|189381.10.peg.1982"/>
<organism evidence="1 2">
    <name type="scientific">Rossellomorea marisflavi</name>
    <dbReference type="NCBI Taxonomy" id="189381"/>
    <lineage>
        <taxon>Bacteria</taxon>
        <taxon>Bacillati</taxon>
        <taxon>Bacillota</taxon>
        <taxon>Bacilli</taxon>
        <taxon>Bacillales</taxon>
        <taxon>Bacillaceae</taxon>
        <taxon>Rossellomorea</taxon>
    </lineage>
</organism>
<proteinExistence type="predicted"/>
<dbReference type="PANTHER" id="PTHR40051:SF1">
    <property type="entry name" value="YOLD-LIKE FAMILY PROTEIN"/>
    <property type="match status" value="1"/>
</dbReference>
<comment type="caution">
    <text evidence="1">The sequence shown here is derived from an EMBL/GenBank/DDBJ whole genome shotgun (WGS) entry which is preliminary data.</text>
</comment>
<dbReference type="InterPro" id="IPR014962">
    <property type="entry name" value="YolD"/>
</dbReference>